<protein>
    <submittedName>
        <fullName evidence="2">Uncharacterized protein</fullName>
    </submittedName>
</protein>
<feature type="compositionally biased region" description="Basic and acidic residues" evidence="1">
    <location>
        <begin position="1"/>
        <end position="10"/>
    </location>
</feature>
<name>A0AAW0J0X1_MYOGA</name>
<evidence type="ECO:0000313" key="3">
    <source>
        <dbReference type="Proteomes" id="UP001488838"/>
    </source>
</evidence>
<evidence type="ECO:0000256" key="1">
    <source>
        <dbReference type="SAM" id="MobiDB-lite"/>
    </source>
</evidence>
<gene>
    <name evidence="2" type="ORF">U0070_007520</name>
</gene>
<dbReference type="AlphaFoldDB" id="A0AAW0J0X1"/>
<keyword evidence="3" id="KW-1185">Reference proteome</keyword>
<dbReference type="Proteomes" id="UP001488838">
    <property type="component" value="Unassembled WGS sequence"/>
</dbReference>
<feature type="region of interest" description="Disordered" evidence="1">
    <location>
        <begin position="1"/>
        <end position="29"/>
    </location>
</feature>
<sequence>NTRASNSEKSRCRHKPRHSRSESFNQSTELDGADQYHMLSWMGATFPAGYHNTFPKAIRASL</sequence>
<feature type="non-terminal residue" evidence="2">
    <location>
        <position position="1"/>
    </location>
</feature>
<dbReference type="EMBL" id="JBBHLL010000073">
    <property type="protein sequence ID" value="KAK7820314.1"/>
    <property type="molecule type" value="Genomic_DNA"/>
</dbReference>
<organism evidence="2 3">
    <name type="scientific">Myodes glareolus</name>
    <name type="common">Bank vole</name>
    <name type="synonym">Clethrionomys glareolus</name>
    <dbReference type="NCBI Taxonomy" id="447135"/>
    <lineage>
        <taxon>Eukaryota</taxon>
        <taxon>Metazoa</taxon>
        <taxon>Chordata</taxon>
        <taxon>Craniata</taxon>
        <taxon>Vertebrata</taxon>
        <taxon>Euteleostomi</taxon>
        <taxon>Mammalia</taxon>
        <taxon>Eutheria</taxon>
        <taxon>Euarchontoglires</taxon>
        <taxon>Glires</taxon>
        <taxon>Rodentia</taxon>
        <taxon>Myomorpha</taxon>
        <taxon>Muroidea</taxon>
        <taxon>Cricetidae</taxon>
        <taxon>Arvicolinae</taxon>
        <taxon>Myodes</taxon>
    </lineage>
</organism>
<proteinExistence type="predicted"/>
<reference evidence="2 3" key="1">
    <citation type="journal article" date="2023" name="bioRxiv">
        <title>Conserved and derived expression patterns and positive selection on dental genes reveal complex evolutionary context of ever-growing rodent molars.</title>
        <authorList>
            <person name="Calamari Z.T."/>
            <person name="Song A."/>
            <person name="Cohen E."/>
            <person name="Akter M."/>
            <person name="Roy R.D."/>
            <person name="Hallikas O."/>
            <person name="Christensen M.M."/>
            <person name="Li P."/>
            <person name="Marangoni P."/>
            <person name="Jernvall J."/>
            <person name="Klein O.D."/>
        </authorList>
    </citation>
    <scope>NUCLEOTIDE SEQUENCE [LARGE SCALE GENOMIC DNA]</scope>
    <source>
        <strain evidence="2">V071</strain>
    </source>
</reference>
<comment type="caution">
    <text evidence="2">The sequence shown here is derived from an EMBL/GenBank/DDBJ whole genome shotgun (WGS) entry which is preliminary data.</text>
</comment>
<evidence type="ECO:0000313" key="2">
    <source>
        <dbReference type="EMBL" id="KAK7820314.1"/>
    </source>
</evidence>
<accession>A0AAW0J0X1</accession>